<dbReference type="InterPro" id="IPR017452">
    <property type="entry name" value="GPCR_Rhodpsn_7TM"/>
</dbReference>
<dbReference type="InterPro" id="IPR000276">
    <property type="entry name" value="GPCR_Rhodpsn"/>
</dbReference>
<feature type="transmembrane region" description="Helical" evidence="6">
    <location>
        <begin position="161"/>
        <end position="190"/>
    </location>
</feature>
<sequence>MTTMSSVMYEDMVSDDIYSLAPTFMPNHCLVAFTSQQNKTLRLIEHLRIAGIVAQWPNFTNCLPECGICSDFPEDSVYVAYNFIVIGVILPFIGLCGLCGNSISAFIYSRPNLRSWTNLYLCCLECSDIAVICTALVMFFLDSIRRYSLQLSLIYGVFASVAYPAGLIAQTCSVYFTLAAAVNCFVEVCLPERCQRWLNHTWVFQMTVLSIITFSIAYNIPRFFESFAFECWNTPFDSSLMEVCPTPMRFNQTYTYVYYYILYTVFLAVGPLVVLIILNTCIIVASVVFKKGNTDDNISLILVVLLFISCNTIALLLNIFEEKLEGLLQWRVNYLVDVSNLLVVFNSSFNFIIYYTFSKPFRRTFQNYFFPNKDTPNKRSENSTKALLVKDSEQNFESNNSIILLSTSRLNELGLSTQIAYEGSQNGINNDVGSDGGNDTEQRPPPSPPASPKPIITNGNSAQMTITRLGGVSRTEVLI</sequence>
<evidence type="ECO:0000256" key="5">
    <source>
        <dbReference type="SAM" id="MobiDB-lite"/>
    </source>
</evidence>
<reference evidence="8" key="1">
    <citation type="journal article" date="2013" name="Genetics">
        <title>The draft genome and transcriptome of Panagrellus redivivus are shaped by the harsh demands of a free-living lifestyle.</title>
        <authorList>
            <person name="Srinivasan J."/>
            <person name="Dillman A.R."/>
            <person name="Macchietto M.G."/>
            <person name="Heikkinen L."/>
            <person name="Lakso M."/>
            <person name="Fracchia K.M."/>
            <person name="Antoshechkin I."/>
            <person name="Mortazavi A."/>
            <person name="Wong G."/>
            <person name="Sternberg P.W."/>
        </authorList>
    </citation>
    <scope>NUCLEOTIDE SEQUENCE [LARGE SCALE GENOMIC DNA]</scope>
    <source>
        <strain evidence="8">MT8872</strain>
    </source>
</reference>
<evidence type="ECO:0000256" key="2">
    <source>
        <dbReference type="ARBA" id="ARBA00022692"/>
    </source>
</evidence>
<evidence type="ECO:0000259" key="7">
    <source>
        <dbReference type="PROSITE" id="PS50262"/>
    </source>
</evidence>
<dbReference type="WBParaSite" id="Pan_g2407.t1">
    <property type="protein sequence ID" value="Pan_g2407.t1"/>
    <property type="gene ID" value="Pan_g2407"/>
</dbReference>
<feature type="compositionally biased region" description="Pro residues" evidence="5">
    <location>
        <begin position="443"/>
        <end position="452"/>
    </location>
</feature>
<feature type="domain" description="G-protein coupled receptors family 1 profile" evidence="7">
    <location>
        <begin position="100"/>
        <end position="354"/>
    </location>
</feature>
<dbReference type="Gene3D" id="1.20.1070.10">
    <property type="entry name" value="Rhodopsin 7-helix transmembrane proteins"/>
    <property type="match status" value="1"/>
</dbReference>
<evidence type="ECO:0000256" key="4">
    <source>
        <dbReference type="ARBA" id="ARBA00023136"/>
    </source>
</evidence>
<feature type="region of interest" description="Disordered" evidence="5">
    <location>
        <begin position="424"/>
        <end position="460"/>
    </location>
</feature>
<dbReference type="PANTHER" id="PTHR47632:SF3">
    <property type="entry name" value="G-PROTEIN COUPLED RECEPTORS FAMILY 1 PROFILE DOMAIN-CONTAINING PROTEIN"/>
    <property type="match status" value="1"/>
</dbReference>
<dbReference type="CDD" id="cd14978">
    <property type="entry name" value="7tmA_FMRFamide_R-like"/>
    <property type="match status" value="1"/>
</dbReference>
<accession>A0A7E4VQU0</accession>
<keyword evidence="2 6" id="KW-0812">Transmembrane</keyword>
<evidence type="ECO:0000256" key="1">
    <source>
        <dbReference type="ARBA" id="ARBA00004370"/>
    </source>
</evidence>
<keyword evidence="8" id="KW-1185">Reference proteome</keyword>
<evidence type="ECO:0000313" key="8">
    <source>
        <dbReference type="Proteomes" id="UP000492821"/>
    </source>
</evidence>
<proteinExistence type="predicted"/>
<feature type="transmembrane region" description="Helical" evidence="6">
    <location>
        <begin position="202"/>
        <end position="220"/>
    </location>
</feature>
<dbReference type="PRINTS" id="PR00237">
    <property type="entry name" value="GPCRRHODOPSN"/>
</dbReference>
<evidence type="ECO:0000256" key="6">
    <source>
        <dbReference type="SAM" id="Phobius"/>
    </source>
</evidence>
<evidence type="ECO:0000256" key="3">
    <source>
        <dbReference type="ARBA" id="ARBA00022989"/>
    </source>
</evidence>
<organism evidence="8 9">
    <name type="scientific">Panagrellus redivivus</name>
    <name type="common">Microworm</name>
    <dbReference type="NCBI Taxonomy" id="6233"/>
    <lineage>
        <taxon>Eukaryota</taxon>
        <taxon>Metazoa</taxon>
        <taxon>Ecdysozoa</taxon>
        <taxon>Nematoda</taxon>
        <taxon>Chromadorea</taxon>
        <taxon>Rhabditida</taxon>
        <taxon>Tylenchina</taxon>
        <taxon>Panagrolaimomorpha</taxon>
        <taxon>Panagrolaimoidea</taxon>
        <taxon>Panagrolaimidae</taxon>
        <taxon>Panagrellus</taxon>
    </lineage>
</organism>
<keyword evidence="4 6" id="KW-0472">Membrane</keyword>
<dbReference type="PANTHER" id="PTHR47632">
    <property type="entry name" value="FMRFAMIDE PEPTIDE RECEPTOR FAMILY-RELATED"/>
    <property type="match status" value="1"/>
</dbReference>
<protein>
    <submittedName>
        <fullName evidence="9">G_PROTEIN_RECEP_F1_2 domain-containing protein</fullName>
    </submittedName>
</protein>
<name>A0A7E4VQU0_PANRE</name>
<feature type="transmembrane region" description="Helical" evidence="6">
    <location>
        <begin position="340"/>
        <end position="357"/>
    </location>
</feature>
<reference evidence="9" key="2">
    <citation type="submission" date="2020-10" db="UniProtKB">
        <authorList>
            <consortium name="WormBaseParasite"/>
        </authorList>
    </citation>
    <scope>IDENTIFICATION</scope>
</reference>
<evidence type="ECO:0000313" key="9">
    <source>
        <dbReference type="WBParaSite" id="Pan_g2407.t1"/>
    </source>
</evidence>
<dbReference type="GO" id="GO:0016020">
    <property type="term" value="C:membrane"/>
    <property type="evidence" value="ECO:0007669"/>
    <property type="project" value="UniProtKB-SubCell"/>
</dbReference>
<feature type="transmembrane region" description="Helical" evidence="6">
    <location>
        <begin position="300"/>
        <end position="320"/>
    </location>
</feature>
<dbReference type="InterPro" id="IPR053326">
    <property type="entry name" value="GPCR1-like"/>
</dbReference>
<feature type="transmembrane region" description="Helical" evidence="6">
    <location>
        <begin position="80"/>
        <end position="107"/>
    </location>
</feature>
<comment type="subcellular location">
    <subcellularLocation>
        <location evidence="1">Membrane</location>
    </subcellularLocation>
</comment>
<feature type="transmembrane region" description="Helical" evidence="6">
    <location>
        <begin position="257"/>
        <end position="288"/>
    </location>
</feature>
<feature type="transmembrane region" description="Helical" evidence="6">
    <location>
        <begin position="119"/>
        <end position="141"/>
    </location>
</feature>
<dbReference type="SUPFAM" id="SSF81321">
    <property type="entry name" value="Family A G protein-coupled receptor-like"/>
    <property type="match status" value="1"/>
</dbReference>
<dbReference type="Proteomes" id="UP000492821">
    <property type="component" value="Unassembled WGS sequence"/>
</dbReference>
<keyword evidence="3 6" id="KW-1133">Transmembrane helix</keyword>
<dbReference type="AlphaFoldDB" id="A0A7E4VQU0"/>
<dbReference type="GO" id="GO:0004930">
    <property type="term" value="F:G protein-coupled receptor activity"/>
    <property type="evidence" value="ECO:0007669"/>
    <property type="project" value="InterPro"/>
</dbReference>
<dbReference type="PROSITE" id="PS50262">
    <property type="entry name" value="G_PROTEIN_RECEP_F1_2"/>
    <property type="match status" value="1"/>
</dbReference>